<keyword evidence="4 5" id="KW-0472">Membrane</keyword>
<proteinExistence type="predicted"/>
<evidence type="ECO:0000313" key="8">
    <source>
        <dbReference type="Proteomes" id="UP000769528"/>
    </source>
</evidence>
<feature type="transmembrane region" description="Helical" evidence="5">
    <location>
        <begin position="156"/>
        <end position="176"/>
    </location>
</feature>
<dbReference type="EMBL" id="JAEUBF010001424">
    <property type="protein sequence ID" value="KAH3666587.1"/>
    <property type="molecule type" value="Genomic_DNA"/>
</dbReference>
<dbReference type="AlphaFoldDB" id="A0A9P8P768"/>
<comment type="subcellular location">
    <subcellularLocation>
        <location evidence="1">Membrane</location>
        <topology evidence="1">Multi-pass membrane protein</topology>
    </subcellularLocation>
</comment>
<dbReference type="Proteomes" id="UP000769528">
    <property type="component" value="Unassembled WGS sequence"/>
</dbReference>
<dbReference type="Pfam" id="PF00892">
    <property type="entry name" value="EamA"/>
    <property type="match status" value="2"/>
</dbReference>
<accession>A0A9P8P768</accession>
<dbReference type="PANTHER" id="PTHR22911:SF6">
    <property type="entry name" value="SOLUTE CARRIER FAMILY 35 MEMBER G1"/>
    <property type="match status" value="1"/>
</dbReference>
<feature type="domain" description="EamA" evidence="6">
    <location>
        <begin position="24"/>
        <end position="133"/>
    </location>
</feature>
<organism evidence="7 8">
    <name type="scientific">Wickerhamomyces mucosus</name>
    <dbReference type="NCBI Taxonomy" id="1378264"/>
    <lineage>
        <taxon>Eukaryota</taxon>
        <taxon>Fungi</taxon>
        <taxon>Dikarya</taxon>
        <taxon>Ascomycota</taxon>
        <taxon>Saccharomycotina</taxon>
        <taxon>Saccharomycetes</taxon>
        <taxon>Phaffomycetales</taxon>
        <taxon>Wickerhamomycetaceae</taxon>
        <taxon>Wickerhamomyces</taxon>
    </lineage>
</organism>
<comment type="caution">
    <text evidence="7">The sequence shown here is derived from an EMBL/GenBank/DDBJ whole genome shotgun (WGS) entry which is preliminary data.</text>
</comment>
<dbReference type="InterPro" id="IPR037185">
    <property type="entry name" value="EmrE-like"/>
</dbReference>
<reference evidence="7" key="1">
    <citation type="journal article" date="2021" name="Open Biol.">
        <title>Shared evolutionary footprints suggest mitochondrial oxidative damage underlies multiple complex I losses in fungi.</title>
        <authorList>
            <person name="Schikora-Tamarit M.A."/>
            <person name="Marcet-Houben M."/>
            <person name="Nosek J."/>
            <person name="Gabaldon T."/>
        </authorList>
    </citation>
    <scope>NUCLEOTIDE SEQUENCE</scope>
    <source>
        <strain evidence="7">CBS6341</strain>
    </source>
</reference>
<sequence>MITSTKILQTNTSNNDDGNNDGSNLNVFHILIFRMSITLLGSIIYLYIYKIPYSPWGKFEFKKLMVLRGFFGTFGVLGVYYPLKYLTVSNCILITFLTPSLTSILSYLLINQPFNIYHLINCLISLFGVILITNPFNDNQISNNNKLTNGSSLEKLSALIVGLIGVFGTALVFIIIKKLGEEVNPIQTMVYFALVSLIFSIGMNGIVLKDYIFPQNLTFEQILLLSGIGLFGFLMQILFTQALRIKSGNPNTVSMIMYIQIVYSILWEWLIWKQFPNKLTWIGIIIILSGSIATIYINNIPKDHHDEDEEDLELEHVIIHQDHNSK</sequence>
<gene>
    <name evidence="7" type="ORF">WICMUC_005571</name>
</gene>
<feature type="transmembrane region" description="Helical" evidence="5">
    <location>
        <begin position="116"/>
        <end position="136"/>
    </location>
</feature>
<dbReference type="SUPFAM" id="SSF103481">
    <property type="entry name" value="Multidrug resistance efflux transporter EmrE"/>
    <property type="match status" value="2"/>
</dbReference>
<evidence type="ECO:0000256" key="4">
    <source>
        <dbReference type="ARBA" id="ARBA00023136"/>
    </source>
</evidence>
<evidence type="ECO:0000259" key="6">
    <source>
        <dbReference type="Pfam" id="PF00892"/>
    </source>
</evidence>
<name>A0A9P8P768_9ASCO</name>
<dbReference type="PANTHER" id="PTHR22911">
    <property type="entry name" value="ACYL-MALONYL CONDENSING ENZYME-RELATED"/>
    <property type="match status" value="1"/>
</dbReference>
<keyword evidence="8" id="KW-1185">Reference proteome</keyword>
<evidence type="ECO:0000313" key="7">
    <source>
        <dbReference type="EMBL" id="KAH3666587.1"/>
    </source>
</evidence>
<feature type="transmembrane region" description="Helical" evidence="5">
    <location>
        <begin position="87"/>
        <end position="109"/>
    </location>
</feature>
<feature type="domain" description="EamA" evidence="6">
    <location>
        <begin position="157"/>
        <end position="294"/>
    </location>
</feature>
<dbReference type="OrthoDB" id="306876at2759"/>
<evidence type="ECO:0000256" key="1">
    <source>
        <dbReference type="ARBA" id="ARBA00004141"/>
    </source>
</evidence>
<keyword evidence="3 5" id="KW-1133">Transmembrane helix</keyword>
<keyword evidence="2 5" id="KW-0812">Transmembrane</keyword>
<feature type="transmembrane region" description="Helical" evidence="5">
    <location>
        <begin position="278"/>
        <end position="297"/>
    </location>
</feature>
<dbReference type="GO" id="GO:0016020">
    <property type="term" value="C:membrane"/>
    <property type="evidence" value="ECO:0007669"/>
    <property type="project" value="UniProtKB-SubCell"/>
</dbReference>
<feature type="transmembrane region" description="Helical" evidence="5">
    <location>
        <begin position="27"/>
        <end position="49"/>
    </location>
</feature>
<dbReference type="InterPro" id="IPR000620">
    <property type="entry name" value="EamA_dom"/>
</dbReference>
<evidence type="ECO:0000256" key="3">
    <source>
        <dbReference type="ARBA" id="ARBA00022989"/>
    </source>
</evidence>
<feature type="transmembrane region" description="Helical" evidence="5">
    <location>
        <begin position="188"/>
        <end position="207"/>
    </location>
</feature>
<feature type="transmembrane region" description="Helical" evidence="5">
    <location>
        <begin position="255"/>
        <end position="272"/>
    </location>
</feature>
<protein>
    <recommendedName>
        <fullName evidence="6">EamA domain-containing protein</fullName>
    </recommendedName>
</protein>
<evidence type="ECO:0000256" key="2">
    <source>
        <dbReference type="ARBA" id="ARBA00022692"/>
    </source>
</evidence>
<feature type="transmembrane region" description="Helical" evidence="5">
    <location>
        <begin position="222"/>
        <end position="243"/>
    </location>
</feature>
<evidence type="ECO:0000256" key="5">
    <source>
        <dbReference type="SAM" id="Phobius"/>
    </source>
</evidence>
<reference evidence="7" key="2">
    <citation type="submission" date="2021-01" db="EMBL/GenBank/DDBJ databases">
        <authorList>
            <person name="Schikora-Tamarit M.A."/>
        </authorList>
    </citation>
    <scope>NUCLEOTIDE SEQUENCE</scope>
    <source>
        <strain evidence="7">CBS6341</strain>
    </source>
</reference>
<feature type="transmembrane region" description="Helical" evidence="5">
    <location>
        <begin position="61"/>
        <end position="81"/>
    </location>
</feature>